<sequence length="79" mass="9137">MSNNTDAINPDHYKVGGIETIEYMKAKATPEEFKGHLRLTAIKYLSRAGHKDDALQEFKKAQWYLNKLIQEMENPEAQQ</sequence>
<organism evidence="1 2">
    <name type="scientific">Thiomicrorhabdus lithotrophica</name>
    <dbReference type="NCBI Taxonomy" id="2949997"/>
    <lineage>
        <taxon>Bacteria</taxon>
        <taxon>Pseudomonadati</taxon>
        <taxon>Pseudomonadota</taxon>
        <taxon>Gammaproteobacteria</taxon>
        <taxon>Thiotrichales</taxon>
        <taxon>Piscirickettsiaceae</taxon>
        <taxon>Thiomicrorhabdus</taxon>
    </lineage>
</organism>
<accession>A0ABY8C9H3</accession>
<name>A0ABY8C9H3_9GAMM</name>
<keyword evidence="2" id="KW-1185">Reference proteome</keyword>
<dbReference type="Proteomes" id="UP001222275">
    <property type="component" value="Chromosome"/>
</dbReference>
<protein>
    <submittedName>
        <fullName evidence="1">DUF3310 domain-containing protein</fullName>
    </submittedName>
</protein>
<dbReference type="RefSeq" id="WP_275594444.1">
    <property type="nucleotide sequence ID" value="NZ_CP102381.1"/>
</dbReference>
<evidence type="ECO:0000313" key="1">
    <source>
        <dbReference type="EMBL" id="WEJ62187.1"/>
    </source>
</evidence>
<reference evidence="1 2" key="1">
    <citation type="submission" date="2022-06" db="EMBL/GenBank/DDBJ databases">
        <title>Thiomicrohabdus sp. nov, an obligately chemolithoautotrophic, sulfur-oxidizing bacterium isolated from beach of Guanyin Mountain. Amoy.</title>
        <authorList>
            <person name="Zhu H."/>
        </authorList>
    </citation>
    <scope>NUCLEOTIDE SEQUENCE [LARGE SCALE GENOMIC DNA]</scope>
    <source>
        <strain evidence="1 2">XGS-01</strain>
    </source>
</reference>
<dbReference type="EMBL" id="CP102381">
    <property type="protein sequence ID" value="WEJ62187.1"/>
    <property type="molecule type" value="Genomic_DNA"/>
</dbReference>
<proteinExistence type="predicted"/>
<gene>
    <name evidence="1" type="ORF">NR989_09215</name>
</gene>
<evidence type="ECO:0000313" key="2">
    <source>
        <dbReference type="Proteomes" id="UP001222275"/>
    </source>
</evidence>
<dbReference type="Pfam" id="PF11753">
    <property type="entry name" value="DUF3310"/>
    <property type="match status" value="1"/>
</dbReference>
<dbReference type="InterPro" id="IPR021739">
    <property type="entry name" value="SaV-like"/>
</dbReference>